<keyword evidence="3" id="KW-1185">Reference proteome</keyword>
<proteinExistence type="inferred from homology"/>
<name>A0A0H5RIA4_9MYCO</name>
<dbReference type="InterPro" id="IPR051053">
    <property type="entry name" value="ECH/Chromodomain_protein"/>
</dbReference>
<reference evidence="3" key="1">
    <citation type="submission" date="2015-07" db="EMBL/GenBank/DDBJ databases">
        <authorList>
            <person name="Urmite Genomes"/>
        </authorList>
    </citation>
    <scope>NUCLEOTIDE SEQUENCE [LARGE SCALE GENOMIC DNA]</scope>
    <source>
        <strain evidence="3">type strain: ATCC 49404</strain>
    </source>
</reference>
<dbReference type="AlphaFoldDB" id="A0A0H5RIA4"/>
<dbReference type="STRING" id="146018.BN2156_00573"/>
<organism evidence="2 3">
    <name type="scientific">Mycolicibacterium neworleansense</name>
    <dbReference type="NCBI Taxonomy" id="146018"/>
    <lineage>
        <taxon>Bacteria</taxon>
        <taxon>Bacillati</taxon>
        <taxon>Actinomycetota</taxon>
        <taxon>Actinomycetes</taxon>
        <taxon>Mycobacteriales</taxon>
        <taxon>Mycobacteriaceae</taxon>
        <taxon>Mycolicibacterium</taxon>
    </lineage>
</organism>
<dbReference type="RefSeq" id="WP_090510013.1">
    <property type="nucleotide sequence ID" value="NZ_CWKH01000001.1"/>
</dbReference>
<accession>A0A0H5RIA4</accession>
<dbReference type="InterPro" id="IPR014748">
    <property type="entry name" value="Enoyl-CoA_hydra_C"/>
</dbReference>
<dbReference type="CDD" id="cd06558">
    <property type="entry name" value="crotonase-like"/>
    <property type="match status" value="1"/>
</dbReference>
<evidence type="ECO:0000256" key="1">
    <source>
        <dbReference type="ARBA" id="ARBA00005254"/>
    </source>
</evidence>
<dbReference type="SUPFAM" id="SSF52096">
    <property type="entry name" value="ClpP/crotonase"/>
    <property type="match status" value="1"/>
</dbReference>
<evidence type="ECO:0000313" key="3">
    <source>
        <dbReference type="Proteomes" id="UP000199147"/>
    </source>
</evidence>
<dbReference type="EMBL" id="CWKH01000001">
    <property type="protein sequence ID" value="CRZ13733.1"/>
    <property type="molecule type" value="Genomic_DNA"/>
</dbReference>
<dbReference type="Gene3D" id="1.10.12.10">
    <property type="entry name" value="Lyase 2-enoyl-coa Hydratase, Chain A, domain 2"/>
    <property type="match status" value="1"/>
</dbReference>
<dbReference type="InterPro" id="IPR001753">
    <property type="entry name" value="Enoyl-CoA_hydra/iso"/>
</dbReference>
<dbReference type="Gene3D" id="3.90.226.10">
    <property type="entry name" value="2-enoyl-CoA Hydratase, Chain A, domain 1"/>
    <property type="match status" value="1"/>
</dbReference>
<dbReference type="PANTHER" id="PTHR43684">
    <property type="match status" value="1"/>
</dbReference>
<evidence type="ECO:0000313" key="2">
    <source>
        <dbReference type="EMBL" id="CRZ13733.1"/>
    </source>
</evidence>
<dbReference type="GO" id="GO:0016853">
    <property type="term" value="F:isomerase activity"/>
    <property type="evidence" value="ECO:0007669"/>
    <property type="project" value="UniProtKB-KW"/>
</dbReference>
<dbReference type="Pfam" id="PF00378">
    <property type="entry name" value="ECH_1"/>
    <property type="match status" value="1"/>
</dbReference>
<comment type="similarity">
    <text evidence="1">Belongs to the enoyl-CoA hydratase/isomerase family.</text>
</comment>
<dbReference type="Proteomes" id="UP000199147">
    <property type="component" value="Unassembled WGS sequence"/>
</dbReference>
<gene>
    <name evidence="2" type="ORF">BN2156_00573</name>
</gene>
<keyword evidence="2" id="KW-0413">Isomerase</keyword>
<dbReference type="PANTHER" id="PTHR43684:SF4">
    <property type="entry name" value="ENOYL-COA HYDRATASE_ISOMERASE FAMILY PROTEIN (AFU_ORTHOLOGUE AFUA_1G01890)"/>
    <property type="match status" value="1"/>
</dbReference>
<dbReference type="OrthoDB" id="3473569at2"/>
<protein>
    <submittedName>
        <fullName evidence="2">Enoyl-CoA hydratase/isomerase</fullName>
    </submittedName>
</protein>
<dbReference type="InterPro" id="IPR029045">
    <property type="entry name" value="ClpP/crotonase-like_dom_sf"/>
</dbReference>
<sequence length="261" mass="27079">MTEPTYEAISFEQSGAVARITLNRPDAANGMNDTMTRELADAARRCDTPGIKAVVLTGAGRFFCAGGDLKSFATAPDRGRFIKGVADDLHQAISSFARMDAVLITAVNGTAAGAGFSLAVAGDLALAAESATFTMAYTKVGLSPDGSASYHLPRLVGLRRAQELILTNRTLSAAEALDWGLLTDVVAGDDLAARATKLAEDVAAGSGGSNGAVKSLLVSSFKNSLEEQMAAEGRFIAERANSADGREGVDAFLAKRKPDFA</sequence>